<evidence type="ECO:0000313" key="1">
    <source>
        <dbReference type="EMBL" id="KAJ4425982.1"/>
    </source>
</evidence>
<comment type="caution">
    <text evidence="1">The sequence shown here is derived from an EMBL/GenBank/DDBJ whole genome shotgun (WGS) entry which is preliminary data.</text>
</comment>
<protein>
    <recommendedName>
        <fullName evidence="3">Per a allergen</fullName>
    </recommendedName>
</protein>
<sequence>MQSEADSNGFVIPVKNVQERVHEVTKVSIPTIKSIEKEIDSVEAEASVSYETPRRNKADLVELLVWMFLIFV</sequence>
<gene>
    <name evidence="1" type="ORF">ANN_27608</name>
</gene>
<proteinExistence type="predicted"/>
<evidence type="ECO:0000313" key="2">
    <source>
        <dbReference type="Proteomes" id="UP001148838"/>
    </source>
</evidence>
<dbReference type="Proteomes" id="UP001148838">
    <property type="component" value="Unassembled WGS sequence"/>
</dbReference>
<organism evidence="1 2">
    <name type="scientific">Periplaneta americana</name>
    <name type="common">American cockroach</name>
    <name type="synonym">Blatta americana</name>
    <dbReference type="NCBI Taxonomy" id="6978"/>
    <lineage>
        <taxon>Eukaryota</taxon>
        <taxon>Metazoa</taxon>
        <taxon>Ecdysozoa</taxon>
        <taxon>Arthropoda</taxon>
        <taxon>Hexapoda</taxon>
        <taxon>Insecta</taxon>
        <taxon>Pterygota</taxon>
        <taxon>Neoptera</taxon>
        <taxon>Polyneoptera</taxon>
        <taxon>Dictyoptera</taxon>
        <taxon>Blattodea</taxon>
        <taxon>Blattoidea</taxon>
        <taxon>Blattidae</taxon>
        <taxon>Blattinae</taxon>
        <taxon>Periplaneta</taxon>
    </lineage>
</organism>
<dbReference type="EMBL" id="JAJSOF020000041">
    <property type="protein sequence ID" value="KAJ4425982.1"/>
    <property type="molecule type" value="Genomic_DNA"/>
</dbReference>
<reference evidence="1 2" key="1">
    <citation type="journal article" date="2022" name="Allergy">
        <title>Genome assembly and annotation of Periplaneta americana reveal a comprehensive cockroach allergen profile.</title>
        <authorList>
            <person name="Wang L."/>
            <person name="Xiong Q."/>
            <person name="Saelim N."/>
            <person name="Wang L."/>
            <person name="Nong W."/>
            <person name="Wan A.T."/>
            <person name="Shi M."/>
            <person name="Liu X."/>
            <person name="Cao Q."/>
            <person name="Hui J.H.L."/>
            <person name="Sookrung N."/>
            <person name="Leung T.F."/>
            <person name="Tungtrongchitr A."/>
            <person name="Tsui S.K.W."/>
        </authorList>
    </citation>
    <scope>NUCLEOTIDE SEQUENCE [LARGE SCALE GENOMIC DNA]</scope>
    <source>
        <strain evidence="1">PWHHKU_190912</strain>
    </source>
</reference>
<name>A0ABQ8RW75_PERAM</name>
<evidence type="ECO:0008006" key="3">
    <source>
        <dbReference type="Google" id="ProtNLM"/>
    </source>
</evidence>
<accession>A0ABQ8RW75</accession>
<keyword evidence="2" id="KW-1185">Reference proteome</keyword>